<organism evidence="2 3">
    <name type="scientific">Maribacter cobaltidurans</name>
    <dbReference type="NCBI Taxonomy" id="1178778"/>
    <lineage>
        <taxon>Bacteria</taxon>
        <taxon>Pseudomonadati</taxon>
        <taxon>Bacteroidota</taxon>
        <taxon>Flavobacteriia</taxon>
        <taxon>Flavobacteriales</taxon>
        <taxon>Flavobacteriaceae</taxon>
        <taxon>Maribacter</taxon>
    </lineage>
</organism>
<evidence type="ECO:0000313" key="2">
    <source>
        <dbReference type="EMBL" id="ASV29050.1"/>
    </source>
</evidence>
<dbReference type="OrthoDB" id="259356at2"/>
<name>A0A223V1R1_9FLAO</name>
<dbReference type="EMBL" id="CP022957">
    <property type="protein sequence ID" value="ASV29050.1"/>
    <property type="molecule type" value="Genomic_DNA"/>
</dbReference>
<evidence type="ECO:0000313" key="3">
    <source>
        <dbReference type="Proteomes" id="UP000215244"/>
    </source>
</evidence>
<accession>A0A223V1R1</accession>
<dbReference type="AlphaFoldDB" id="A0A223V1R1"/>
<sequence>MMKTKTIVFFIALTISAIPVIGQTTLIEGLSFSSIQGEMSKKDTTVLNTDFSKKLKVSVTGNDASSFKSTLSELKKGETLLITWYEPEKTFKGIATANVKVTNGKKTLLNTKVRGISTIGLEGENEPALSTVLQAFGIDTNLGWTSLANHTKPEKSGEELAPCLFKKNGNADVKITPIARYSPAFELSFGFYINSQDGPELHQVGVLSGSDAFHEHQNLMPAMAHGKTDFNPGDATFGIYTISDTHNSFQEDGWNQLLYPEHAGHAARIYPVKKAGKVISNSYLVCFEEASNGDYQDYVFLLENVEPVYLDTMFTDLFANDNLSDSWYKFIESKGKNNDPDNIFTLKDGILHVTGQEMGYIMTNKVYKNYHFSVEFKWGEKRWPPRENVKRDSGICYHIPEYAPDQVWPWSVECQIQEGDTGDFWLLGYSTIEVDGKQNLPKMYSNVVKKTDNEKPRGEWNTVEVITYNGICVHRVNGVVVNYGRTSNLFKGKILLQSELAELDYRNVKIREF</sequence>
<feature type="domain" description="3-keto-alpha-glucoside-1,2-lyase/3-keto-2-hydroxy-glucal hydratase" evidence="1">
    <location>
        <begin position="314"/>
        <end position="511"/>
    </location>
</feature>
<dbReference type="Pfam" id="PF06439">
    <property type="entry name" value="3keto-disac_hyd"/>
    <property type="match status" value="1"/>
</dbReference>
<protein>
    <recommendedName>
        <fullName evidence="1">3-keto-alpha-glucoside-1,2-lyase/3-keto-2-hydroxy-glucal hydratase domain-containing protein</fullName>
    </recommendedName>
</protein>
<gene>
    <name evidence="2" type="ORF">CJ263_01755</name>
</gene>
<evidence type="ECO:0000259" key="1">
    <source>
        <dbReference type="Pfam" id="PF06439"/>
    </source>
</evidence>
<proteinExistence type="predicted"/>
<dbReference type="Proteomes" id="UP000215244">
    <property type="component" value="Chromosome"/>
</dbReference>
<dbReference type="Gene3D" id="2.60.120.560">
    <property type="entry name" value="Exo-inulinase, domain 1"/>
    <property type="match status" value="1"/>
</dbReference>
<reference evidence="2 3" key="1">
    <citation type="submission" date="2017-08" db="EMBL/GenBank/DDBJ databases">
        <title>The complete genome sequence of Maribacter sp. B1, isolated from deep-sea sediment.</title>
        <authorList>
            <person name="Wu Y.-H."/>
            <person name="Cheng H."/>
            <person name="Xu X.-W."/>
        </authorList>
    </citation>
    <scope>NUCLEOTIDE SEQUENCE [LARGE SCALE GENOMIC DNA]</scope>
    <source>
        <strain evidence="2 3">B1</strain>
    </source>
</reference>
<keyword evidence="3" id="KW-1185">Reference proteome</keyword>
<dbReference type="InterPro" id="IPR010496">
    <property type="entry name" value="AL/BT2_dom"/>
</dbReference>
<dbReference type="KEGG" id="marb:CJ263_01755"/>
<dbReference type="GO" id="GO:0016787">
    <property type="term" value="F:hydrolase activity"/>
    <property type="evidence" value="ECO:0007669"/>
    <property type="project" value="InterPro"/>
</dbReference>